<gene>
    <name evidence="1" type="ORF">CRG98_012731</name>
</gene>
<sequence length="71" mass="8381">MAWTVMDLRQLHDVHALMRAGLIICSQCPLAIHLDFNGMGWSMWNNMMVRSWLIGVHDMEEYQTAYKRQID</sequence>
<dbReference type="AlphaFoldDB" id="A0A2I0KED1"/>
<evidence type="ECO:0000313" key="1">
    <source>
        <dbReference type="EMBL" id="PKI66865.1"/>
    </source>
</evidence>
<keyword evidence="2" id="KW-1185">Reference proteome</keyword>
<name>A0A2I0KED1_PUNGR</name>
<dbReference type="Proteomes" id="UP000233551">
    <property type="component" value="Unassembled WGS sequence"/>
</dbReference>
<dbReference type="EMBL" id="PGOL01000656">
    <property type="protein sequence ID" value="PKI66865.1"/>
    <property type="molecule type" value="Genomic_DNA"/>
</dbReference>
<comment type="caution">
    <text evidence="1">The sequence shown here is derived from an EMBL/GenBank/DDBJ whole genome shotgun (WGS) entry which is preliminary data.</text>
</comment>
<reference evidence="1 2" key="1">
    <citation type="submission" date="2017-11" db="EMBL/GenBank/DDBJ databases">
        <title>De-novo sequencing of pomegranate (Punica granatum L.) genome.</title>
        <authorList>
            <person name="Akparov Z."/>
            <person name="Amiraslanov A."/>
            <person name="Hajiyeva S."/>
            <person name="Abbasov M."/>
            <person name="Kaur K."/>
            <person name="Hamwieh A."/>
            <person name="Solovyev V."/>
            <person name="Salamov A."/>
            <person name="Braich B."/>
            <person name="Kosarev P."/>
            <person name="Mahmoud A."/>
            <person name="Hajiyev E."/>
            <person name="Babayeva S."/>
            <person name="Izzatullayeva V."/>
            <person name="Mammadov A."/>
            <person name="Mammadov A."/>
            <person name="Sharifova S."/>
            <person name="Ojaghi J."/>
            <person name="Eynullazada K."/>
            <person name="Bayramov B."/>
            <person name="Abdulazimova A."/>
            <person name="Shahmuradov I."/>
        </authorList>
    </citation>
    <scope>NUCLEOTIDE SEQUENCE [LARGE SCALE GENOMIC DNA]</scope>
    <source>
        <strain evidence="2">cv. AG2017</strain>
        <tissue evidence="1">Leaf</tissue>
    </source>
</reference>
<accession>A0A2I0KED1</accession>
<proteinExistence type="predicted"/>
<protein>
    <submittedName>
        <fullName evidence="1">Uncharacterized protein</fullName>
    </submittedName>
</protein>
<organism evidence="1 2">
    <name type="scientific">Punica granatum</name>
    <name type="common">Pomegranate</name>
    <dbReference type="NCBI Taxonomy" id="22663"/>
    <lineage>
        <taxon>Eukaryota</taxon>
        <taxon>Viridiplantae</taxon>
        <taxon>Streptophyta</taxon>
        <taxon>Embryophyta</taxon>
        <taxon>Tracheophyta</taxon>
        <taxon>Spermatophyta</taxon>
        <taxon>Magnoliopsida</taxon>
        <taxon>eudicotyledons</taxon>
        <taxon>Gunneridae</taxon>
        <taxon>Pentapetalae</taxon>
        <taxon>rosids</taxon>
        <taxon>malvids</taxon>
        <taxon>Myrtales</taxon>
        <taxon>Lythraceae</taxon>
        <taxon>Punica</taxon>
    </lineage>
</organism>
<evidence type="ECO:0000313" key="2">
    <source>
        <dbReference type="Proteomes" id="UP000233551"/>
    </source>
</evidence>